<dbReference type="FunFam" id="3.90.1640.10:FF:000002">
    <property type="entry name" value="Cyclic-di-AMP phosphodiesterase"/>
    <property type="match status" value="1"/>
</dbReference>
<dbReference type="InterPro" id="IPR000160">
    <property type="entry name" value="GGDEF_dom"/>
</dbReference>
<dbReference type="InterPro" id="IPR003156">
    <property type="entry name" value="DHHA1_dom"/>
</dbReference>
<dbReference type="PANTHER" id="PTHR47618:SF2">
    <property type="entry name" value="CYCLIC-DI-AMP PHOSPHODIESTERASE GDPP"/>
    <property type="match status" value="1"/>
</dbReference>
<keyword evidence="1" id="KW-0378">Hydrolase</keyword>
<feature type="transmembrane region" description="Helical" evidence="3">
    <location>
        <begin position="7"/>
        <end position="30"/>
    </location>
</feature>
<dbReference type="PIRSF" id="PIRSF026583">
    <property type="entry name" value="YybT"/>
    <property type="match status" value="1"/>
</dbReference>
<comment type="cofactor">
    <cofactor evidence="2">
        <name>Mn(2+)</name>
        <dbReference type="ChEBI" id="CHEBI:29035"/>
    </cofactor>
    <text evidence="2">For phosphodiesterase activity, probably binds 2 Mn(2+) per subunit.</text>
</comment>
<dbReference type="Gene3D" id="3.90.1640.10">
    <property type="entry name" value="inorganic pyrophosphatase (n-terminal core)"/>
    <property type="match status" value="1"/>
</dbReference>
<dbReference type="InterPro" id="IPR038763">
    <property type="entry name" value="DHH_sf"/>
</dbReference>
<dbReference type="GO" id="GO:0005886">
    <property type="term" value="C:plasma membrane"/>
    <property type="evidence" value="ECO:0007669"/>
    <property type="project" value="UniProtKB-SubCell"/>
</dbReference>
<dbReference type="GO" id="GO:0046872">
    <property type="term" value="F:metal ion binding"/>
    <property type="evidence" value="ECO:0007669"/>
    <property type="project" value="UniProtKB-KW"/>
</dbReference>
<dbReference type="Pfam" id="PF01368">
    <property type="entry name" value="DHH"/>
    <property type="match status" value="1"/>
</dbReference>
<feature type="domain" description="GGDEF" evidence="4">
    <location>
        <begin position="154"/>
        <end position="304"/>
    </location>
</feature>
<organism evidence="5 6">
    <name type="scientific">Heliorestis acidaminivorans</name>
    <dbReference type="NCBI Taxonomy" id="553427"/>
    <lineage>
        <taxon>Bacteria</taxon>
        <taxon>Bacillati</taxon>
        <taxon>Bacillota</taxon>
        <taxon>Clostridia</taxon>
        <taxon>Eubacteriales</taxon>
        <taxon>Heliobacteriaceae</taxon>
        <taxon>Heliorestis</taxon>
    </lineage>
</organism>
<dbReference type="InterPro" id="IPR014528">
    <property type="entry name" value="GdpP/PdeA"/>
</dbReference>
<dbReference type="GO" id="GO:0016787">
    <property type="term" value="F:hydrolase activity"/>
    <property type="evidence" value="ECO:0007669"/>
    <property type="project" value="UniProtKB-UniRule"/>
</dbReference>
<keyword evidence="6" id="KW-1185">Reference proteome</keyword>
<reference evidence="5 6" key="1">
    <citation type="submission" date="2019-10" db="EMBL/GenBank/DDBJ databases">
        <title>Whole-genome sequence of the extremophile Heliorestis acidaminivorans DSM 24790.</title>
        <authorList>
            <person name="Kyndt J.A."/>
            <person name="Meyer T.E."/>
        </authorList>
    </citation>
    <scope>NUCLEOTIDE SEQUENCE [LARGE SCALE GENOMIC DNA]</scope>
    <source>
        <strain evidence="5 6">DSM 24790</strain>
    </source>
</reference>
<sequence length="658" mass="72549">MFKKNRLLIWVLGFSTILLVALIITVLAYWHVGAAGIGVFVLALAGLAFLDQLYRNERHLQKKIKEMESKIELAHFELLTNLPIGLANIDAGGYLLWHNHEFARLLEREGQVLQGKIRAYLPELHFKKSSRFSELLSSRLVIGERLMKVSLYSGPRKEERILTFDDVTDLDQRVAREEGPVIGICLIDNFAEAILPLEEEDKSAVLAEIDKILGEWALSMDVFLRKFAEDRYILLMTGSSLRHCQAHNFEILDRIRTIQLENKIPITLSIGIGSAEESMVDLGRLARNAVDLALGRGGDQVVVKSVEKVHFYGGNTEAVEKRTRVRVRVVARSLKNLIYNAENVIVMGHENADLDAAGSALGLARAVTVMGKPVTVHLDSRGGALENLLHFIKKNDVLARQLVTAEEALASAGEGTLLIVVDTHKPSLLPVQSILKKVEKIAVIDHHRRGTESIEPNNLLYVEAYASSTCELVAELIQYLDEEIELGRLVSSAMLAGITVDTKNFAFMTGARTFEAASYLRRSGADPQLVQSILRDPLDTVVRRAAIVKSAEVYFETIAISVQKEQTARSAVISAQAADALLEVAGIKASFVLRTDGKGTAISARSHNEINVHAIMEHLGGGGHLTIAGAQLPDITPEEAKEKLIVAIEEYLGEHQEE</sequence>
<evidence type="ECO:0000313" key="6">
    <source>
        <dbReference type="Proteomes" id="UP000468766"/>
    </source>
</evidence>
<evidence type="ECO:0000259" key="4">
    <source>
        <dbReference type="SMART" id="SM00267"/>
    </source>
</evidence>
<comment type="similarity">
    <text evidence="1">Belongs to the GdpP/PdeA phosphodiesterase family.</text>
</comment>
<gene>
    <name evidence="5" type="ORF">F9B85_04450</name>
</gene>
<dbReference type="RefSeq" id="WP_151618922.1">
    <property type="nucleotide sequence ID" value="NZ_WBXO01000002.1"/>
</dbReference>
<feature type="binding site" evidence="2">
    <location>
        <position position="349"/>
    </location>
    <ligand>
        <name>Mn(2+)</name>
        <dbReference type="ChEBI" id="CHEBI:29035"/>
        <label>1</label>
    </ligand>
</feature>
<name>A0A6I0ETA6_9FIRM</name>
<dbReference type="SUPFAM" id="SSF64182">
    <property type="entry name" value="DHH phosphoesterases"/>
    <property type="match status" value="1"/>
</dbReference>
<feature type="binding site" evidence="2">
    <location>
        <position position="355"/>
    </location>
    <ligand>
        <name>Mn(2+)</name>
        <dbReference type="ChEBI" id="CHEBI:29035"/>
        <label>2</label>
    </ligand>
</feature>
<dbReference type="InterPro" id="IPR051319">
    <property type="entry name" value="Oligoribo/pAp-PDE_c-di-AMP_PDE"/>
</dbReference>
<keyword evidence="3" id="KW-1133">Transmembrane helix</keyword>
<accession>A0A6I0ETA6</accession>
<keyword evidence="3" id="KW-0812">Transmembrane</keyword>
<dbReference type="PANTHER" id="PTHR47618">
    <property type="entry name" value="BIFUNCTIONAL OLIGORIBONUCLEASE AND PAP PHOSPHATASE NRNA"/>
    <property type="match status" value="1"/>
</dbReference>
<keyword evidence="1" id="KW-1003">Cell membrane</keyword>
<dbReference type="Pfam" id="PF02272">
    <property type="entry name" value="DHHA1"/>
    <property type="match status" value="1"/>
</dbReference>
<feature type="binding site" evidence="2">
    <location>
        <position position="422"/>
    </location>
    <ligand>
        <name>Mn(2+)</name>
        <dbReference type="ChEBI" id="CHEBI:29035"/>
        <label>2</label>
    </ligand>
</feature>
<feature type="binding site" evidence="2">
    <location>
        <position position="446"/>
    </location>
    <ligand>
        <name>Mn(2+)</name>
        <dbReference type="ChEBI" id="CHEBI:29035"/>
        <label>2</label>
    </ligand>
</feature>
<proteinExistence type="inferred from homology"/>
<comment type="catalytic activity">
    <reaction evidence="1">
        <text>3',3'-c-di-AMP + H2O = 5'-O-phosphonoadenylyl-(3'-&gt;5')-adenosine + H(+)</text>
        <dbReference type="Rhea" id="RHEA:54420"/>
        <dbReference type="ChEBI" id="CHEBI:15377"/>
        <dbReference type="ChEBI" id="CHEBI:15378"/>
        <dbReference type="ChEBI" id="CHEBI:71500"/>
        <dbReference type="ChEBI" id="CHEBI:138171"/>
    </reaction>
</comment>
<keyword evidence="2" id="KW-0464">Manganese</keyword>
<dbReference type="SMART" id="SM00267">
    <property type="entry name" value="GGDEF"/>
    <property type="match status" value="1"/>
</dbReference>
<evidence type="ECO:0000256" key="3">
    <source>
        <dbReference type="SAM" id="Phobius"/>
    </source>
</evidence>
<dbReference type="GO" id="GO:0003676">
    <property type="term" value="F:nucleic acid binding"/>
    <property type="evidence" value="ECO:0007669"/>
    <property type="project" value="UniProtKB-UniRule"/>
</dbReference>
<comment type="subcellular location">
    <subcellularLocation>
        <location evidence="1">Cell membrane</location>
    </subcellularLocation>
</comment>
<comment type="caution">
    <text evidence="5">The sequence shown here is derived from an EMBL/GenBank/DDBJ whole genome shotgun (WGS) entry which is preliminary data.</text>
</comment>
<feature type="binding site" evidence="2">
    <location>
        <position position="501"/>
    </location>
    <ligand>
        <name>Mn(2+)</name>
        <dbReference type="ChEBI" id="CHEBI:29035"/>
        <label>2</label>
    </ligand>
</feature>
<dbReference type="Pfam" id="PF24898">
    <property type="entry name" value="GGDEF_GdpP"/>
    <property type="match status" value="1"/>
</dbReference>
<evidence type="ECO:0000256" key="2">
    <source>
        <dbReference type="PIRSR" id="PIRSR026583-50"/>
    </source>
</evidence>
<dbReference type="Gene3D" id="3.30.450.20">
    <property type="entry name" value="PAS domain"/>
    <property type="match status" value="1"/>
</dbReference>
<evidence type="ECO:0000256" key="1">
    <source>
        <dbReference type="PIRNR" id="PIRNR026583"/>
    </source>
</evidence>
<dbReference type="EC" id="3.1.4.-" evidence="1"/>
<feature type="transmembrane region" description="Helical" evidence="3">
    <location>
        <begin position="36"/>
        <end position="54"/>
    </location>
</feature>
<dbReference type="Gene3D" id="3.10.310.30">
    <property type="match status" value="1"/>
</dbReference>
<dbReference type="Proteomes" id="UP000468766">
    <property type="component" value="Unassembled WGS sequence"/>
</dbReference>
<dbReference type="InterPro" id="IPR001667">
    <property type="entry name" value="DDH_dom"/>
</dbReference>
<dbReference type="EMBL" id="WBXO01000002">
    <property type="protein sequence ID" value="KAB2953865.1"/>
    <property type="molecule type" value="Genomic_DNA"/>
</dbReference>
<keyword evidence="1 3" id="KW-0472">Membrane</keyword>
<feature type="binding site" evidence="2">
    <location>
        <position position="353"/>
    </location>
    <ligand>
        <name>Mn(2+)</name>
        <dbReference type="ChEBI" id="CHEBI:29035"/>
        <label>1</label>
    </ligand>
</feature>
<evidence type="ECO:0000313" key="5">
    <source>
        <dbReference type="EMBL" id="KAB2953865.1"/>
    </source>
</evidence>
<protein>
    <recommendedName>
        <fullName evidence="1">Cyclic-di-AMP phosphodiesterase</fullName>
        <ecNumber evidence="1">3.1.4.-</ecNumber>
    </recommendedName>
</protein>
<dbReference type="AlphaFoldDB" id="A0A6I0ETA6"/>
<dbReference type="OrthoDB" id="9759476at2"/>
<keyword evidence="2" id="KW-0479">Metal-binding</keyword>
<feature type="binding site" evidence="2">
    <location>
        <position position="422"/>
    </location>
    <ligand>
        <name>Mn(2+)</name>
        <dbReference type="ChEBI" id="CHEBI:29035"/>
        <label>1</label>
    </ligand>
</feature>
<comment type="function">
    <text evidence="1">Has phosphodiesterase (PDE) activity against cyclic-di-AMP (c-di-AMP).</text>
</comment>